<keyword evidence="2" id="KW-0472">Membrane</keyword>
<evidence type="ECO:0000313" key="3">
    <source>
        <dbReference type="EMBL" id="KAF2832477.1"/>
    </source>
</evidence>
<feature type="transmembrane region" description="Helical" evidence="2">
    <location>
        <begin position="162"/>
        <end position="184"/>
    </location>
</feature>
<keyword evidence="2" id="KW-1133">Transmembrane helix</keyword>
<evidence type="ECO:0000313" key="4">
    <source>
        <dbReference type="Proteomes" id="UP000799424"/>
    </source>
</evidence>
<proteinExistence type="predicted"/>
<sequence>MAYAGYTEKPPHEVEKTERDVTPPPTPMPKPRRFWEKLGIYNIAVLALGTVAIALALAFLLFIWGASTTARISGVFPRLWFLIVRKDWAPRVITLSSVLIRVATAAQLGVFAAILAALILERVGVSTEDLPLVSMIRCLNSGPHSLAMSVAKSIFTRALMPYSVLIVLAILNAFALQFTSTILLNDFGYSDVVTYGVTDNVTIGLSEQELTSLDDKSGGRQNPYGGVDYWKVGPATYNRFAEYKEAGSQKLEYMDTGKTYRGFLPFRDFGERASLRNYTGPMTVVDTRVICVKPTLGNISFYGGDSSGDPSIRGALTFSDTHPDLIANEQLGGKGSYINCTIPTAEYFEGKSYANLSLCSIEYGQARLINGIKPDPDLNVSSGIMGQTSTFLLLQTTGNATEWGNSNDTLVNVQSSKPSWRSFRKGSFNLNLTACFVNPLPSEYEVQALSNHDDFDVELDWNATAKAYNSTSIRRMLGATGGSLSAEQRGLLRLLPMANWTAADIKTKHNISTNHFIWDTLLRYSSQPVVDEETGPTEDVYTQTTYFTENAHPERSVHRTHVEIFQRVFQETGDAGLALQALWTVLLEMAYYDFFPQYDVNATATFTSSKTINAPVQWRAMGAILGLLAIHTALIVAALVLFNKRTEMSLLGNAWQAVSQVMTTDTAAAVHHGATTTDREVRGSMRHGGAADGRIRIAHSVHGGRVEATAVRQRNGATYSAPVGHV</sequence>
<dbReference type="Proteomes" id="UP000799424">
    <property type="component" value="Unassembled WGS sequence"/>
</dbReference>
<reference evidence="3" key="1">
    <citation type="journal article" date="2020" name="Stud. Mycol.">
        <title>101 Dothideomycetes genomes: a test case for predicting lifestyles and emergence of pathogens.</title>
        <authorList>
            <person name="Haridas S."/>
            <person name="Albert R."/>
            <person name="Binder M."/>
            <person name="Bloem J."/>
            <person name="Labutti K."/>
            <person name="Salamov A."/>
            <person name="Andreopoulos B."/>
            <person name="Baker S."/>
            <person name="Barry K."/>
            <person name="Bills G."/>
            <person name="Bluhm B."/>
            <person name="Cannon C."/>
            <person name="Castanera R."/>
            <person name="Culley D."/>
            <person name="Daum C."/>
            <person name="Ezra D."/>
            <person name="Gonzalez J."/>
            <person name="Henrissat B."/>
            <person name="Kuo A."/>
            <person name="Liang C."/>
            <person name="Lipzen A."/>
            <person name="Lutzoni F."/>
            <person name="Magnuson J."/>
            <person name="Mondo S."/>
            <person name="Nolan M."/>
            <person name="Ohm R."/>
            <person name="Pangilinan J."/>
            <person name="Park H.-J."/>
            <person name="Ramirez L."/>
            <person name="Alfaro M."/>
            <person name="Sun H."/>
            <person name="Tritt A."/>
            <person name="Yoshinaga Y."/>
            <person name="Zwiers L.-H."/>
            <person name="Turgeon B."/>
            <person name="Goodwin S."/>
            <person name="Spatafora J."/>
            <person name="Crous P."/>
            <person name="Grigoriev I."/>
        </authorList>
    </citation>
    <scope>NUCLEOTIDE SEQUENCE</scope>
    <source>
        <strain evidence="3">CBS 113818</strain>
    </source>
</reference>
<feature type="transmembrane region" description="Helical" evidence="2">
    <location>
        <begin position="98"/>
        <end position="120"/>
    </location>
</feature>
<dbReference type="OrthoDB" id="5428040at2759"/>
<organism evidence="3 4">
    <name type="scientific">Ophiobolus disseminans</name>
    <dbReference type="NCBI Taxonomy" id="1469910"/>
    <lineage>
        <taxon>Eukaryota</taxon>
        <taxon>Fungi</taxon>
        <taxon>Dikarya</taxon>
        <taxon>Ascomycota</taxon>
        <taxon>Pezizomycotina</taxon>
        <taxon>Dothideomycetes</taxon>
        <taxon>Pleosporomycetidae</taxon>
        <taxon>Pleosporales</taxon>
        <taxon>Pleosporineae</taxon>
        <taxon>Phaeosphaeriaceae</taxon>
        <taxon>Ophiobolus</taxon>
    </lineage>
</organism>
<evidence type="ECO:0000256" key="2">
    <source>
        <dbReference type="SAM" id="Phobius"/>
    </source>
</evidence>
<keyword evidence="2" id="KW-0812">Transmembrane</keyword>
<accession>A0A6A7AIH2</accession>
<evidence type="ECO:0000256" key="1">
    <source>
        <dbReference type="SAM" id="MobiDB-lite"/>
    </source>
</evidence>
<protein>
    <submittedName>
        <fullName evidence="3">Uncharacterized protein</fullName>
    </submittedName>
</protein>
<dbReference type="EMBL" id="MU006217">
    <property type="protein sequence ID" value="KAF2832477.1"/>
    <property type="molecule type" value="Genomic_DNA"/>
</dbReference>
<feature type="compositionally biased region" description="Basic and acidic residues" evidence="1">
    <location>
        <begin position="9"/>
        <end position="21"/>
    </location>
</feature>
<dbReference type="AlphaFoldDB" id="A0A6A7AIH2"/>
<feature type="transmembrane region" description="Helical" evidence="2">
    <location>
        <begin position="38"/>
        <end position="64"/>
    </location>
</feature>
<keyword evidence="4" id="KW-1185">Reference proteome</keyword>
<feature type="transmembrane region" description="Helical" evidence="2">
    <location>
        <begin position="618"/>
        <end position="642"/>
    </location>
</feature>
<name>A0A6A7AIH2_9PLEO</name>
<gene>
    <name evidence="3" type="ORF">CC86DRAFT_401244</name>
</gene>
<feature type="region of interest" description="Disordered" evidence="1">
    <location>
        <begin position="1"/>
        <end position="28"/>
    </location>
</feature>